<evidence type="ECO:0000256" key="5">
    <source>
        <dbReference type="ARBA" id="ARBA00023157"/>
    </source>
</evidence>
<proteinExistence type="inferred from homology"/>
<keyword evidence="2" id="KW-0645">Protease</keyword>
<accession>A0A034WC50</accession>
<dbReference type="OrthoDB" id="7961205at2759"/>
<dbReference type="PRINTS" id="PR00722">
    <property type="entry name" value="CHYMOTRYPSIN"/>
</dbReference>
<evidence type="ECO:0000256" key="3">
    <source>
        <dbReference type="ARBA" id="ARBA00022801"/>
    </source>
</evidence>
<dbReference type="PANTHER" id="PTHR24276">
    <property type="entry name" value="POLYSERASE-RELATED"/>
    <property type="match status" value="1"/>
</dbReference>
<dbReference type="PANTHER" id="PTHR24276:SF94">
    <property type="entry name" value="AT20289P-RELATED"/>
    <property type="match status" value="1"/>
</dbReference>
<feature type="signal peptide" evidence="6">
    <location>
        <begin position="1"/>
        <end position="18"/>
    </location>
</feature>
<evidence type="ECO:0000313" key="8">
    <source>
        <dbReference type="EMBL" id="JAC52249.1"/>
    </source>
</evidence>
<comment type="similarity">
    <text evidence="1">Belongs to the peptidase S1 family.</text>
</comment>
<dbReference type="AlphaFoldDB" id="A0A034WC50"/>
<dbReference type="Pfam" id="PF00089">
    <property type="entry name" value="Trypsin"/>
    <property type="match status" value="1"/>
</dbReference>
<sequence>MNQLLVCSFLLAIASSYAAVVPAASYVVSVQGNDSSDPICGGALIGEKTVLTTAQCLAFYDPEQLVVSVNNGAQIIKLAGYTFDVAFDFVTMENNIGLLKLSEPANADIIDLAQQQPATGASGVSYSWGANGTLNSVDVELISTSDCGSGDYGWSEDEVFSTMVCGLVKNSNSCVGRFGSPVVSDNKLVGLTAWGGCGTNGQAAVFTDVPSLLSWINSSL</sequence>
<keyword evidence="5" id="KW-1015">Disulfide bond</keyword>
<dbReference type="Gene3D" id="2.40.10.10">
    <property type="entry name" value="Trypsin-like serine proteases"/>
    <property type="match status" value="1"/>
</dbReference>
<reference evidence="8" key="1">
    <citation type="journal article" date="2014" name="BMC Genomics">
        <title>Characterizing the developmental transcriptome of the oriental fruit fly, Bactrocera dorsalis (Diptera: Tephritidae) through comparative genomic analysis with Drosophila melanogaster utilizing modENCODE datasets.</title>
        <authorList>
            <person name="Geib S.M."/>
            <person name="Calla B."/>
            <person name="Hall B."/>
            <person name="Hou S."/>
            <person name="Manoukis N.C."/>
        </authorList>
    </citation>
    <scope>NUCLEOTIDE SEQUENCE</scope>
    <source>
        <strain evidence="8">Punador</strain>
    </source>
</reference>
<dbReference type="EMBL" id="GAKP01006703">
    <property type="protein sequence ID" value="JAC52249.1"/>
    <property type="molecule type" value="Transcribed_RNA"/>
</dbReference>
<dbReference type="InterPro" id="IPR009003">
    <property type="entry name" value="Peptidase_S1_PA"/>
</dbReference>
<dbReference type="GO" id="GO:0006508">
    <property type="term" value="P:proteolysis"/>
    <property type="evidence" value="ECO:0007669"/>
    <property type="project" value="UniProtKB-KW"/>
</dbReference>
<dbReference type="InterPro" id="IPR001314">
    <property type="entry name" value="Peptidase_S1A"/>
</dbReference>
<keyword evidence="4" id="KW-0720">Serine protease</keyword>
<dbReference type="GO" id="GO:0004252">
    <property type="term" value="F:serine-type endopeptidase activity"/>
    <property type="evidence" value="ECO:0007669"/>
    <property type="project" value="InterPro"/>
</dbReference>
<gene>
    <name evidence="8" type="primary">TRYP</name>
</gene>
<keyword evidence="6" id="KW-0732">Signal</keyword>
<dbReference type="InterPro" id="IPR043504">
    <property type="entry name" value="Peptidase_S1_PA_chymotrypsin"/>
</dbReference>
<evidence type="ECO:0000256" key="1">
    <source>
        <dbReference type="ARBA" id="ARBA00007664"/>
    </source>
</evidence>
<name>A0A034WC50_BACDO</name>
<evidence type="ECO:0000256" key="2">
    <source>
        <dbReference type="ARBA" id="ARBA00022670"/>
    </source>
</evidence>
<dbReference type="SMART" id="SM00020">
    <property type="entry name" value="Tryp_SPc"/>
    <property type="match status" value="1"/>
</dbReference>
<organism evidence="8">
    <name type="scientific">Bactrocera dorsalis</name>
    <name type="common">Oriental fruit fly</name>
    <name type="synonym">Dacus dorsalis</name>
    <dbReference type="NCBI Taxonomy" id="27457"/>
    <lineage>
        <taxon>Eukaryota</taxon>
        <taxon>Metazoa</taxon>
        <taxon>Ecdysozoa</taxon>
        <taxon>Arthropoda</taxon>
        <taxon>Hexapoda</taxon>
        <taxon>Insecta</taxon>
        <taxon>Pterygota</taxon>
        <taxon>Neoptera</taxon>
        <taxon>Endopterygota</taxon>
        <taxon>Diptera</taxon>
        <taxon>Brachycera</taxon>
        <taxon>Muscomorpha</taxon>
        <taxon>Tephritoidea</taxon>
        <taxon>Tephritidae</taxon>
        <taxon>Bactrocera</taxon>
        <taxon>Bactrocera</taxon>
    </lineage>
</organism>
<evidence type="ECO:0000256" key="4">
    <source>
        <dbReference type="ARBA" id="ARBA00022825"/>
    </source>
</evidence>
<dbReference type="InterPro" id="IPR001254">
    <property type="entry name" value="Trypsin_dom"/>
</dbReference>
<dbReference type="SUPFAM" id="SSF50494">
    <property type="entry name" value="Trypsin-like serine proteases"/>
    <property type="match status" value="1"/>
</dbReference>
<feature type="domain" description="Peptidase S1" evidence="7">
    <location>
        <begin position="13"/>
        <end position="220"/>
    </location>
</feature>
<protein>
    <submittedName>
        <fullName evidence="8">Trypsin</fullName>
    </submittedName>
</protein>
<feature type="chain" id="PRO_5001562530" evidence="6">
    <location>
        <begin position="19"/>
        <end position="220"/>
    </location>
</feature>
<dbReference type="InterPro" id="IPR050430">
    <property type="entry name" value="Peptidase_S1"/>
</dbReference>
<evidence type="ECO:0000256" key="6">
    <source>
        <dbReference type="SAM" id="SignalP"/>
    </source>
</evidence>
<evidence type="ECO:0000259" key="7">
    <source>
        <dbReference type="PROSITE" id="PS50240"/>
    </source>
</evidence>
<keyword evidence="3" id="KW-0378">Hydrolase</keyword>
<dbReference type="PROSITE" id="PS50240">
    <property type="entry name" value="TRYPSIN_DOM"/>
    <property type="match status" value="1"/>
</dbReference>